<reference evidence="1 2" key="1">
    <citation type="submission" date="2019-02" db="EMBL/GenBank/DDBJ databases">
        <title>Genomic Encyclopedia of Type Strains, Phase IV (KMG-IV): sequencing the most valuable type-strain genomes for metagenomic binning, comparative biology and taxonomic classification.</title>
        <authorList>
            <person name="Goeker M."/>
        </authorList>
    </citation>
    <scope>NUCLEOTIDE SEQUENCE [LARGE SCALE GENOMIC DNA]</scope>
    <source>
        <strain evidence="1 2">DSM 17196</strain>
    </source>
</reference>
<organism evidence="1 2">
    <name type="scientific">Aquimarina brevivitae</name>
    <dbReference type="NCBI Taxonomy" id="323412"/>
    <lineage>
        <taxon>Bacteria</taxon>
        <taxon>Pseudomonadati</taxon>
        <taxon>Bacteroidota</taxon>
        <taxon>Flavobacteriia</taxon>
        <taxon>Flavobacteriales</taxon>
        <taxon>Flavobacteriaceae</taxon>
        <taxon>Aquimarina</taxon>
    </lineage>
</organism>
<dbReference type="EMBL" id="SGXE01000001">
    <property type="protein sequence ID" value="RZT00190.1"/>
    <property type="molecule type" value="Genomic_DNA"/>
</dbReference>
<evidence type="ECO:0000313" key="1">
    <source>
        <dbReference type="EMBL" id="RZT00190.1"/>
    </source>
</evidence>
<proteinExistence type="predicted"/>
<keyword evidence="2" id="KW-1185">Reference proteome</keyword>
<accession>A0A4V2F7L0</accession>
<sequence>MSFNQSKIAELQGTYYSVENGFERWSIMELSENGIFIYKYGLSACQAEITGTYSIENNRIRFKNDKEFTKEYLESERESLVKLDSTFAGIEIPIYPDLSLTEWKIKKNSIKPISEIDSGCITEKGKHIKR</sequence>
<comment type="caution">
    <text evidence="1">The sequence shown here is derived from an EMBL/GenBank/DDBJ whole genome shotgun (WGS) entry which is preliminary data.</text>
</comment>
<dbReference type="AlphaFoldDB" id="A0A4V2F7L0"/>
<name>A0A4V2F7L0_9FLAO</name>
<dbReference type="Proteomes" id="UP000292262">
    <property type="component" value="Unassembled WGS sequence"/>
</dbReference>
<evidence type="ECO:0000313" key="2">
    <source>
        <dbReference type="Proteomes" id="UP000292262"/>
    </source>
</evidence>
<evidence type="ECO:0008006" key="3">
    <source>
        <dbReference type="Google" id="ProtNLM"/>
    </source>
</evidence>
<protein>
    <recommendedName>
        <fullName evidence="3">Lipocalin-like protein</fullName>
    </recommendedName>
</protein>
<gene>
    <name evidence="1" type="ORF">EV197_1425</name>
</gene>